<dbReference type="RefSeq" id="WP_305936077.1">
    <property type="nucleotide sequence ID" value="NZ_JAVAJI010000027.1"/>
</dbReference>
<comment type="caution">
    <text evidence="1">The sequence shown here is derived from an EMBL/GenBank/DDBJ whole genome shotgun (WGS) entry which is preliminary data.</text>
</comment>
<keyword evidence="2" id="KW-1185">Reference proteome</keyword>
<evidence type="ECO:0000313" key="2">
    <source>
        <dbReference type="Proteomes" id="UP001228171"/>
    </source>
</evidence>
<sequence length="72" mass="8199">MNNAKKKLEWTTNDVANTDSHSYRIETIGNSHRVIYSAKGDYPVFQSSDFDSVAAAKQWAQNYHNKYGANNE</sequence>
<reference evidence="1 2" key="1">
    <citation type="submission" date="2023-08" db="EMBL/GenBank/DDBJ databases">
        <authorList>
            <person name="Kumar R."/>
        </authorList>
    </citation>
    <scope>NUCLEOTIDE SEQUENCE [LARGE SCALE GENOMIC DNA]</scope>
    <source>
        <strain evidence="1 2">LUR13</strain>
    </source>
</reference>
<evidence type="ECO:0000313" key="1">
    <source>
        <dbReference type="EMBL" id="MDP4545882.1"/>
    </source>
</evidence>
<dbReference type="Proteomes" id="UP001228171">
    <property type="component" value="Unassembled WGS sequence"/>
</dbReference>
<gene>
    <name evidence="1" type="ORF">Q8P09_12430</name>
</gene>
<proteinExistence type="predicted"/>
<accession>A0ABT9HJS3</accession>
<protein>
    <submittedName>
        <fullName evidence="1">Uncharacterized protein</fullName>
    </submittedName>
</protein>
<name>A0ABT9HJS3_9GAMM</name>
<dbReference type="EMBL" id="JAVAJI010000027">
    <property type="protein sequence ID" value="MDP4545882.1"/>
    <property type="molecule type" value="Genomic_DNA"/>
</dbReference>
<organism evidence="1 2">
    <name type="scientific">Psychrobacter faecalis</name>
    <dbReference type="NCBI Taxonomy" id="180588"/>
    <lineage>
        <taxon>Bacteria</taxon>
        <taxon>Pseudomonadati</taxon>
        <taxon>Pseudomonadota</taxon>
        <taxon>Gammaproteobacteria</taxon>
        <taxon>Moraxellales</taxon>
        <taxon>Moraxellaceae</taxon>
        <taxon>Psychrobacter</taxon>
    </lineage>
</organism>